<dbReference type="EMBL" id="PHGZ01000034">
    <property type="protein sequence ID" value="PJG81958.1"/>
    <property type="molecule type" value="Genomic_DNA"/>
</dbReference>
<dbReference type="InterPro" id="IPR006750">
    <property type="entry name" value="YdcZ"/>
</dbReference>
<evidence type="ECO:0008006" key="5">
    <source>
        <dbReference type="Google" id="ProtNLM"/>
    </source>
</evidence>
<feature type="transmembrane region" description="Helical" evidence="1">
    <location>
        <begin position="97"/>
        <end position="117"/>
    </location>
</feature>
<dbReference type="PANTHER" id="PTHR34821:SF2">
    <property type="entry name" value="INNER MEMBRANE PROTEIN YDCZ"/>
    <property type="match status" value="1"/>
</dbReference>
<feature type="transmembrane region" description="Helical" evidence="1">
    <location>
        <begin position="71"/>
        <end position="91"/>
    </location>
</feature>
<feature type="chain" id="PRO_5014792726" description="EamA-like transporter family protein" evidence="2">
    <location>
        <begin position="21"/>
        <end position="154"/>
    </location>
</feature>
<dbReference type="Proteomes" id="UP000230282">
    <property type="component" value="Unassembled WGS sequence"/>
</dbReference>
<keyword evidence="4" id="KW-1185">Reference proteome</keyword>
<sequence length="154" mass="16593">MLLPFVLIALCAGVALAVQAAINSQLAHSLIGQPAVAALVSFATGTLLLLLICWWKTDLFTALQQVPKQPFWKLIGGPLGALVVFTTIFLAPKMGVTNMLFFIIVGQLIAALVIDHFGLLGMTQRPVQLWQIIGFIVIGIGLTLFFFGKTLFGK</sequence>
<gene>
    <name evidence="3" type="ORF">CVP04_11685</name>
</gene>
<comment type="caution">
    <text evidence="3">The sequence shown here is derived from an EMBL/GenBank/DDBJ whole genome shotgun (WGS) entry which is preliminary data.</text>
</comment>
<dbReference type="GO" id="GO:0005886">
    <property type="term" value="C:plasma membrane"/>
    <property type="evidence" value="ECO:0007669"/>
    <property type="project" value="TreeGrafter"/>
</dbReference>
<dbReference type="RefSeq" id="WP_100297685.1">
    <property type="nucleotide sequence ID" value="NZ_PHGZ01000034.1"/>
</dbReference>
<proteinExistence type="predicted"/>
<dbReference type="PANTHER" id="PTHR34821">
    <property type="entry name" value="INNER MEMBRANE PROTEIN YDCZ"/>
    <property type="match status" value="1"/>
</dbReference>
<dbReference type="AlphaFoldDB" id="A0A2M8RSU3"/>
<name>A0A2M8RSU3_9PAST</name>
<protein>
    <recommendedName>
        <fullName evidence="5">EamA-like transporter family protein</fullName>
    </recommendedName>
</protein>
<dbReference type="Pfam" id="PF04657">
    <property type="entry name" value="DMT_YdcZ"/>
    <property type="match status" value="1"/>
</dbReference>
<accession>A0A2M8RSU3</accession>
<evidence type="ECO:0000313" key="3">
    <source>
        <dbReference type="EMBL" id="PJG81958.1"/>
    </source>
</evidence>
<keyword evidence="1" id="KW-0812">Transmembrane</keyword>
<evidence type="ECO:0000256" key="1">
    <source>
        <dbReference type="SAM" id="Phobius"/>
    </source>
</evidence>
<feature type="transmembrane region" description="Helical" evidence="1">
    <location>
        <begin position="129"/>
        <end position="148"/>
    </location>
</feature>
<evidence type="ECO:0000313" key="4">
    <source>
        <dbReference type="Proteomes" id="UP000230282"/>
    </source>
</evidence>
<keyword evidence="2" id="KW-0732">Signal</keyword>
<keyword evidence="1" id="KW-0472">Membrane</keyword>
<feature type="signal peptide" evidence="2">
    <location>
        <begin position="1"/>
        <end position="20"/>
    </location>
</feature>
<organism evidence="3 4">
    <name type="scientific">Caviibacterium pharyngocola</name>
    <dbReference type="NCBI Taxonomy" id="28159"/>
    <lineage>
        <taxon>Bacteria</taxon>
        <taxon>Pseudomonadati</taxon>
        <taxon>Pseudomonadota</taxon>
        <taxon>Gammaproteobacteria</taxon>
        <taxon>Pasteurellales</taxon>
        <taxon>Pasteurellaceae</taxon>
        <taxon>Caviibacterium</taxon>
    </lineage>
</organism>
<reference evidence="3 4" key="1">
    <citation type="submission" date="2017-11" db="EMBL/GenBank/DDBJ databases">
        <title>Reclassification of Bisgaard taxon 5 as Caviibacterium pharyngocola gen. nov., sp. nov.</title>
        <authorList>
            <person name="Christensen H."/>
        </authorList>
    </citation>
    <scope>NUCLEOTIDE SEQUENCE [LARGE SCALE GENOMIC DNA]</scope>
    <source>
        <strain evidence="3 4">7_3</strain>
    </source>
</reference>
<feature type="transmembrane region" description="Helical" evidence="1">
    <location>
        <begin position="36"/>
        <end position="55"/>
    </location>
</feature>
<keyword evidence="1" id="KW-1133">Transmembrane helix</keyword>
<evidence type="ECO:0000256" key="2">
    <source>
        <dbReference type="SAM" id="SignalP"/>
    </source>
</evidence>
<dbReference type="OrthoDB" id="9097160at2"/>